<dbReference type="Pfam" id="PF05564">
    <property type="entry name" value="Auxin_repressed"/>
    <property type="match status" value="1"/>
</dbReference>
<evidence type="ECO:0000313" key="3">
    <source>
        <dbReference type="EMBL" id="CAH1422887.1"/>
    </source>
</evidence>
<gene>
    <name evidence="3" type="ORF">LVIROSA_LOCUS10192</name>
</gene>
<feature type="compositionally biased region" description="Low complexity" evidence="2">
    <location>
        <begin position="59"/>
        <end position="91"/>
    </location>
</feature>
<name>A0AAU9M8J3_9ASTR</name>
<dbReference type="PANTHER" id="PTHR33565">
    <property type="entry name" value="DORMANCY-ASSOCIATED PROTEIN 1"/>
    <property type="match status" value="1"/>
</dbReference>
<keyword evidence="4" id="KW-1185">Reference proteome</keyword>
<dbReference type="Proteomes" id="UP001157418">
    <property type="component" value="Unassembled WGS sequence"/>
</dbReference>
<feature type="region of interest" description="Disordered" evidence="2">
    <location>
        <begin position="59"/>
        <end position="117"/>
    </location>
</feature>
<evidence type="ECO:0000256" key="2">
    <source>
        <dbReference type="SAM" id="MobiDB-lite"/>
    </source>
</evidence>
<evidence type="ECO:0000256" key="1">
    <source>
        <dbReference type="ARBA" id="ARBA00010502"/>
    </source>
</evidence>
<dbReference type="AlphaFoldDB" id="A0AAU9M8J3"/>
<organism evidence="3 4">
    <name type="scientific">Lactuca virosa</name>
    <dbReference type="NCBI Taxonomy" id="75947"/>
    <lineage>
        <taxon>Eukaryota</taxon>
        <taxon>Viridiplantae</taxon>
        <taxon>Streptophyta</taxon>
        <taxon>Embryophyta</taxon>
        <taxon>Tracheophyta</taxon>
        <taxon>Spermatophyta</taxon>
        <taxon>Magnoliopsida</taxon>
        <taxon>eudicotyledons</taxon>
        <taxon>Gunneridae</taxon>
        <taxon>Pentapetalae</taxon>
        <taxon>asterids</taxon>
        <taxon>campanulids</taxon>
        <taxon>Asterales</taxon>
        <taxon>Asteraceae</taxon>
        <taxon>Cichorioideae</taxon>
        <taxon>Cichorieae</taxon>
        <taxon>Lactucinae</taxon>
        <taxon>Lactuca</taxon>
    </lineage>
</organism>
<reference evidence="3 4" key="1">
    <citation type="submission" date="2022-01" db="EMBL/GenBank/DDBJ databases">
        <authorList>
            <person name="Xiong W."/>
            <person name="Schranz E."/>
        </authorList>
    </citation>
    <scope>NUCLEOTIDE SEQUENCE [LARGE SCALE GENOMIC DNA]</scope>
</reference>
<dbReference type="PANTHER" id="PTHR33565:SF20">
    <property type="entry name" value="DORMANCY-ASSOCIATED PROTEIN HOMOLOG 4"/>
    <property type="match status" value="1"/>
</dbReference>
<comment type="similarity">
    <text evidence="1">Belongs to the DRM1/ARP family.</text>
</comment>
<evidence type="ECO:0000313" key="4">
    <source>
        <dbReference type="Proteomes" id="UP001157418"/>
    </source>
</evidence>
<dbReference type="EMBL" id="CAKMRJ010001112">
    <property type="protein sequence ID" value="CAH1422887.1"/>
    <property type="molecule type" value="Genomic_DNA"/>
</dbReference>
<accession>A0AAU9M8J3</accession>
<dbReference type="InterPro" id="IPR008406">
    <property type="entry name" value="DRM/ARP"/>
</dbReference>
<proteinExistence type="inferred from homology"/>
<feature type="compositionally biased region" description="Polar residues" evidence="2">
    <location>
        <begin position="99"/>
        <end position="108"/>
    </location>
</feature>
<comment type="caution">
    <text evidence="3">The sequence shown here is derived from an EMBL/GenBank/DDBJ whole genome shotgun (WGS) entry which is preliminary data.</text>
</comment>
<sequence length="127" mass="13298">MGFLHNLWDETLAGPTPDSGIGKLRKYKSLRVRSGSNIDPSNADDISPVSRSITILRSNSLSASSDSGSSTSSPSTPVTPGSPFSPTSPGGNIKKLTRAKSTAGGTHSSRTKHPTGYDWIVLSALDR</sequence>
<protein>
    <submittedName>
        <fullName evidence="3">Uncharacterized protein</fullName>
    </submittedName>
</protein>